<keyword evidence="2" id="KW-0472">Membrane</keyword>
<organism evidence="3">
    <name type="scientific">marine metagenome</name>
    <dbReference type="NCBI Taxonomy" id="408172"/>
    <lineage>
        <taxon>unclassified sequences</taxon>
        <taxon>metagenomes</taxon>
        <taxon>ecological metagenomes</taxon>
    </lineage>
</organism>
<accession>A0A383EIG1</accession>
<sequence length="135" mass="14814">MNQSGNRRLRVGLSIAVCLACLTILVTALGRFAWLVTPQSEAEIQVAAGFQASVTRALSQGKERNSPARVGSPKDSEDDHPANRVHSVREWPDNSRDFHQSPLLDEMVRDGTLPQVEDRLPKNPLVVVPPEQNGP</sequence>
<evidence type="ECO:0000313" key="3">
    <source>
        <dbReference type="EMBL" id="SVE56409.1"/>
    </source>
</evidence>
<dbReference type="AlphaFoldDB" id="A0A383EIG1"/>
<proteinExistence type="predicted"/>
<feature type="region of interest" description="Disordered" evidence="1">
    <location>
        <begin position="57"/>
        <end position="135"/>
    </location>
</feature>
<keyword evidence="2" id="KW-0812">Transmembrane</keyword>
<dbReference type="EMBL" id="UINC01226077">
    <property type="protein sequence ID" value="SVE56409.1"/>
    <property type="molecule type" value="Genomic_DNA"/>
</dbReference>
<reference evidence="3" key="1">
    <citation type="submission" date="2018-05" db="EMBL/GenBank/DDBJ databases">
        <authorList>
            <person name="Lanie J.A."/>
            <person name="Ng W.-L."/>
            <person name="Kazmierczak K.M."/>
            <person name="Andrzejewski T.M."/>
            <person name="Davidsen T.M."/>
            <person name="Wayne K.J."/>
            <person name="Tettelin H."/>
            <person name="Glass J.I."/>
            <person name="Rusch D."/>
            <person name="Podicherti R."/>
            <person name="Tsui H.-C.T."/>
            <person name="Winkler M.E."/>
        </authorList>
    </citation>
    <scope>NUCLEOTIDE SEQUENCE</scope>
</reference>
<evidence type="ECO:0000256" key="2">
    <source>
        <dbReference type="SAM" id="Phobius"/>
    </source>
</evidence>
<feature type="transmembrane region" description="Helical" evidence="2">
    <location>
        <begin position="12"/>
        <end position="34"/>
    </location>
</feature>
<name>A0A383EIG1_9ZZZZ</name>
<keyword evidence="2" id="KW-1133">Transmembrane helix</keyword>
<protein>
    <submittedName>
        <fullName evidence="3">Uncharacterized protein</fullName>
    </submittedName>
</protein>
<feature type="non-terminal residue" evidence="3">
    <location>
        <position position="135"/>
    </location>
</feature>
<feature type="compositionally biased region" description="Basic and acidic residues" evidence="1">
    <location>
        <begin position="61"/>
        <end position="99"/>
    </location>
</feature>
<gene>
    <name evidence="3" type="ORF">METZ01_LOCUS509263</name>
</gene>
<evidence type="ECO:0000256" key="1">
    <source>
        <dbReference type="SAM" id="MobiDB-lite"/>
    </source>
</evidence>